<dbReference type="OrthoDB" id="17416at2759"/>
<dbReference type="InterPro" id="IPR050471">
    <property type="entry name" value="AB_hydrolase"/>
</dbReference>
<dbReference type="PANTHER" id="PTHR43433:SF5">
    <property type="entry name" value="AB HYDROLASE-1 DOMAIN-CONTAINING PROTEIN"/>
    <property type="match status" value="1"/>
</dbReference>
<evidence type="ECO:0000313" key="3">
    <source>
        <dbReference type="Proteomes" id="UP000241769"/>
    </source>
</evidence>
<dbReference type="Pfam" id="PF00561">
    <property type="entry name" value="Abhydrolase_1"/>
    <property type="match status" value="1"/>
</dbReference>
<keyword evidence="3" id="KW-1185">Reference proteome</keyword>
<dbReference type="EMBL" id="MDYQ01000061">
    <property type="protein sequence ID" value="PRP84561.1"/>
    <property type="molecule type" value="Genomic_DNA"/>
</dbReference>
<accession>A0A2P6NKR7</accession>
<comment type="caution">
    <text evidence="2">The sequence shown here is derived from an EMBL/GenBank/DDBJ whole genome shotgun (WGS) entry which is preliminary data.</text>
</comment>
<dbReference type="PANTHER" id="PTHR43433">
    <property type="entry name" value="HYDROLASE, ALPHA/BETA FOLD FAMILY PROTEIN"/>
    <property type="match status" value="1"/>
</dbReference>
<dbReference type="InParanoid" id="A0A2P6NKR7"/>
<dbReference type="InterPro" id="IPR029058">
    <property type="entry name" value="AB_hydrolase_fold"/>
</dbReference>
<evidence type="ECO:0000313" key="2">
    <source>
        <dbReference type="EMBL" id="PRP84561.1"/>
    </source>
</evidence>
<dbReference type="InterPro" id="IPR000073">
    <property type="entry name" value="AB_hydrolase_1"/>
</dbReference>
<organism evidence="2 3">
    <name type="scientific">Planoprotostelium fungivorum</name>
    <dbReference type="NCBI Taxonomy" id="1890364"/>
    <lineage>
        <taxon>Eukaryota</taxon>
        <taxon>Amoebozoa</taxon>
        <taxon>Evosea</taxon>
        <taxon>Variosea</taxon>
        <taxon>Cavosteliida</taxon>
        <taxon>Cavosteliaceae</taxon>
        <taxon>Planoprotostelium</taxon>
    </lineage>
</organism>
<dbReference type="SUPFAM" id="SSF53474">
    <property type="entry name" value="alpha/beta-Hydrolases"/>
    <property type="match status" value="1"/>
</dbReference>
<dbReference type="AlphaFoldDB" id="A0A2P6NKR7"/>
<gene>
    <name evidence="2" type="ORF">PROFUN_05896</name>
</gene>
<protein>
    <recommendedName>
        <fullName evidence="1">AB hydrolase-1 domain-containing protein</fullName>
    </recommendedName>
</protein>
<dbReference type="Proteomes" id="UP000241769">
    <property type="component" value="Unassembled WGS sequence"/>
</dbReference>
<proteinExistence type="predicted"/>
<dbReference type="Gene3D" id="3.40.50.1820">
    <property type="entry name" value="alpha/beta hydrolase"/>
    <property type="match status" value="1"/>
</dbReference>
<dbReference type="STRING" id="1890364.A0A2P6NKR7"/>
<feature type="domain" description="AB hydrolase-1" evidence="1">
    <location>
        <begin position="28"/>
        <end position="123"/>
    </location>
</feature>
<sequence length="356" mass="40171">MPYITVGQKRGSKVDINYELYGQGPTKILFVMGLASALDSWKFQVEGFVQERDEEGNATKYDPRYQICVFDNRGVGLSGSPFGFYTTDMMALDALEITHQLGWKQFHLVGLSMGGMISQRMALFMLSKKENPLHFQIPTLLSLSLIVTHCGGKYSDQPEKGKWMGRRVMMSWTEETRNRRILPMLFSEAFLADTEKTEAAYEWIKNSRAAPGGKPTLTGLFGQLSAVTTHRTTDEELIVMRDSGVPIMIMTGDEDYLVDPQNSEEMNTVLRPVQYIVMKATGHGINAEKSKEFNEAMFAHVERGEERRKKMEMRSSGEKAKIHYGHTCLMTHDPMPNSSGIHGIVAFATFSKTYTE</sequence>
<evidence type="ECO:0000259" key="1">
    <source>
        <dbReference type="Pfam" id="PF00561"/>
    </source>
</evidence>
<reference evidence="2 3" key="1">
    <citation type="journal article" date="2018" name="Genome Biol. Evol.">
        <title>Multiple Roots of Fruiting Body Formation in Amoebozoa.</title>
        <authorList>
            <person name="Hillmann F."/>
            <person name="Forbes G."/>
            <person name="Novohradska S."/>
            <person name="Ferling I."/>
            <person name="Riege K."/>
            <person name="Groth M."/>
            <person name="Westermann M."/>
            <person name="Marz M."/>
            <person name="Spaller T."/>
            <person name="Winckler T."/>
            <person name="Schaap P."/>
            <person name="Glockner G."/>
        </authorList>
    </citation>
    <scope>NUCLEOTIDE SEQUENCE [LARGE SCALE GENOMIC DNA]</scope>
    <source>
        <strain evidence="2 3">Jena</strain>
    </source>
</reference>
<name>A0A2P6NKR7_9EUKA</name>